<feature type="domain" description="Rho-GAP" evidence="1">
    <location>
        <begin position="108"/>
        <end position="295"/>
    </location>
</feature>
<keyword evidence="3" id="KW-1185">Reference proteome</keyword>
<evidence type="ECO:0000313" key="3">
    <source>
        <dbReference type="Proteomes" id="UP001629523"/>
    </source>
</evidence>
<dbReference type="SUPFAM" id="SSF48350">
    <property type="entry name" value="GTPase activation domain, GAP"/>
    <property type="match status" value="1"/>
</dbReference>
<dbReference type="InterPro" id="IPR000198">
    <property type="entry name" value="RhoGAP_dom"/>
</dbReference>
<name>A0ABW9EXG6_9GAMM</name>
<accession>A0ABW9EXG6</accession>
<evidence type="ECO:0000259" key="1">
    <source>
        <dbReference type="PROSITE" id="PS50238"/>
    </source>
</evidence>
<reference evidence="2 3" key="1">
    <citation type="journal article" date="2024" name="Infect. Genet. Evol.">
        <title>Characteristics and comparative genome analysis of Yersinia enterocolitica and related species associated with human infections in Switzerland 2019-2023.</title>
        <authorList>
            <person name="Stevens M.J.A."/>
            <person name="Horlbog J.A."/>
            <person name="Diethelm A."/>
            <person name="Stephan R."/>
            <person name="Nuesch-Inderbinen M."/>
        </authorList>
    </citation>
    <scope>NUCLEOTIDE SEQUENCE [LARGE SCALE GENOMIC DNA]</scope>
    <source>
        <strain evidence="2 3">N20-0302</strain>
    </source>
</reference>
<dbReference type="InterPro" id="IPR008936">
    <property type="entry name" value="Rho_GTPase_activation_prot"/>
</dbReference>
<dbReference type="Proteomes" id="UP001629523">
    <property type="component" value="Unassembled WGS sequence"/>
</dbReference>
<comment type="caution">
    <text evidence="2">The sequence shown here is derived from an EMBL/GenBank/DDBJ whole genome shotgun (WGS) entry which is preliminary data.</text>
</comment>
<dbReference type="Pfam" id="PF00620">
    <property type="entry name" value="RhoGAP"/>
    <property type="match status" value="1"/>
</dbReference>
<dbReference type="RefSeq" id="WP_408573494.1">
    <property type="nucleotide sequence ID" value="NZ_JBBEST010000003.1"/>
</dbReference>
<evidence type="ECO:0000313" key="2">
    <source>
        <dbReference type="EMBL" id="MFM1346771.1"/>
    </source>
</evidence>
<proteinExistence type="predicted"/>
<dbReference type="EMBL" id="JBBEST010000003">
    <property type="protein sequence ID" value="MFM1346771.1"/>
    <property type="molecule type" value="Genomic_DNA"/>
</dbReference>
<dbReference type="PROSITE" id="PS50238">
    <property type="entry name" value="RHOGAP"/>
    <property type="match status" value="1"/>
</dbReference>
<organism evidence="2 3">
    <name type="scientific">Yersinia proxima</name>
    <dbReference type="NCBI Taxonomy" id="2890316"/>
    <lineage>
        <taxon>Bacteria</taxon>
        <taxon>Pseudomonadati</taxon>
        <taxon>Pseudomonadota</taxon>
        <taxon>Gammaproteobacteria</taxon>
        <taxon>Enterobacterales</taxon>
        <taxon>Yersiniaceae</taxon>
        <taxon>Yersinia</taxon>
    </lineage>
</organism>
<dbReference type="SMART" id="SM00324">
    <property type="entry name" value="RhoGAP"/>
    <property type="match status" value="1"/>
</dbReference>
<protein>
    <submittedName>
        <fullName evidence="2">RhoGAP domain-containing protein</fullName>
    </submittedName>
</protein>
<dbReference type="Gene3D" id="1.10.555.10">
    <property type="entry name" value="Rho GTPase activation protein"/>
    <property type="match status" value="2"/>
</dbReference>
<gene>
    <name evidence="2" type="ORF">WFP14_09400</name>
</gene>
<sequence length="311" mass="35417">MLINFLKPINSVSKYISQKKTTQTDLTTAENLLGKKIDKVLNKLQYHARKRNIDILFITTGVRNKSGKAVEISITNSNKVTEALINITSHNTTAKGRAITDEIHTLTNKLNKYIEQNDILNNKKYIAHKSLDILINFVNSTPDFINQEGIFRVPGSQTKVDKLLKIMDEKDYNEINEYLQKKQDINVVCSAIKKQFALQLSNEDKLNIINLAKNHGKDNFSWKSKLPQPLNKLVPILSSINRNNINNKMSASNLAMNFSPQIIDLGNTLQDDITKEIKKIEFINKFLIDVIEKTPPLVPSRENKPILNKSH</sequence>